<comment type="caution">
    <text evidence="2">The sequence shown here is derived from an EMBL/GenBank/DDBJ whole genome shotgun (WGS) entry which is preliminary data.</text>
</comment>
<dbReference type="EMBL" id="MU853443">
    <property type="protein sequence ID" value="KAK4130081.1"/>
    <property type="molecule type" value="Genomic_DNA"/>
</dbReference>
<sequence length="199" mass="20974">MAPWELDWTGLAPLRSRFWTTSSRSGSPIAPHPTPPSYAAARRGTAFWASLAGDRQRATDRSTTRQTPSPLELILGRPVSIAAQPCPALPSLPAKAILSRACPRAPQETLPQPGPYGYSGSPDMGAGGAMRGAEPGAEATQRFPNTHRGRQAHAKAGTACRASTPRSDDLAPGIPLAWFVFVQRSGGQAMTPLAVVATR</sequence>
<gene>
    <name evidence="2" type="ORF">BT67DRAFT_437298</name>
</gene>
<accession>A0AAN6UED8</accession>
<feature type="compositionally biased region" description="Basic and acidic residues" evidence="1">
    <location>
        <begin position="54"/>
        <end position="63"/>
    </location>
</feature>
<protein>
    <submittedName>
        <fullName evidence="2">Uncharacterized protein</fullName>
    </submittedName>
</protein>
<evidence type="ECO:0000313" key="3">
    <source>
        <dbReference type="Proteomes" id="UP001304895"/>
    </source>
</evidence>
<keyword evidence="3" id="KW-1185">Reference proteome</keyword>
<feature type="region of interest" description="Disordered" evidence="1">
    <location>
        <begin position="21"/>
        <end position="70"/>
    </location>
</feature>
<dbReference type="Proteomes" id="UP001304895">
    <property type="component" value="Unassembled WGS sequence"/>
</dbReference>
<organism evidence="2 3">
    <name type="scientific">Trichocladium antarcticum</name>
    <dbReference type="NCBI Taxonomy" id="1450529"/>
    <lineage>
        <taxon>Eukaryota</taxon>
        <taxon>Fungi</taxon>
        <taxon>Dikarya</taxon>
        <taxon>Ascomycota</taxon>
        <taxon>Pezizomycotina</taxon>
        <taxon>Sordariomycetes</taxon>
        <taxon>Sordariomycetidae</taxon>
        <taxon>Sordariales</taxon>
        <taxon>Chaetomiaceae</taxon>
        <taxon>Trichocladium</taxon>
    </lineage>
</organism>
<name>A0AAN6UED8_9PEZI</name>
<dbReference type="AlphaFoldDB" id="A0AAN6UED8"/>
<feature type="region of interest" description="Disordered" evidence="1">
    <location>
        <begin position="105"/>
        <end position="171"/>
    </location>
</feature>
<evidence type="ECO:0000313" key="2">
    <source>
        <dbReference type="EMBL" id="KAK4130081.1"/>
    </source>
</evidence>
<evidence type="ECO:0000256" key="1">
    <source>
        <dbReference type="SAM" id="MobiDB-lite"/>
    </source>
</evidence>
<reference evidence="2" key="2">
    <citation type="submission" date="2023-05" db="EMBL/GenBank/DDBJ databases">
        <authorList>
            <consortium name="Lawrence Berkeley National Laboratory"/>
            <person name="Steindorff A."/>
            <person name="Hensen N."/>
            <person name="Bonometti L."/>
            <person name="Westerberg I."/>
            <person name="Brannstrom I.O."/>
            <person name="Guillou S."/>
            <person name="Cros-Aarteil S."/>
            <person name="Calhoun S."/>
            <person name="Haridas S."/>
            <person name="Kuo A."/>
            <person name="Mondo S."/>
            <person name="Pangilinan J."/>
            <person name="Riley R."/>
            <person name="Labutti K."/>
            <person name="Andreopoulos B."/>
            <person name="Lipzen A."/>
            <person name="Chen C."/>
            <person name="Yanf M."/>
            <person name="Daum C."/>
            <person name="Ng V."/>
            <person name="Clum A."/>
            <person name="Ohm R."/>
            <person name="Martin F."/>
            <person name="Silar P."/>
            <person name="Natvig D."/>
            <person name="Lalanne C."/>
            <person name="Gautier V."/>
            <person name="Ament-Velasquez S.L."/>
            <person name="Kruys A."/>
            <person name="Hutchinson M.I."/>
            <person name="Powell A.J."/>
            <person name="Barry K."/>
            <person name="Miller A.N."/>
            <person name="Grigoriev I.V."/>
            <person name="Debuchy R."/>
            <person name="Gladieux P."/>
            <person name="Thoren M.H."/>
            <person name="Johannesson H."/>
        </authorList>
    </citation>
    <scope>NUCLEOTIDE SEQUENCE</scope>
    <source>
        <strain evidence="2">CBS 123565</strain>
    </source>
</reference>
<reference evidence="2" key="1">
    <citation type="journal article" date="2023" name="Mol. Phylogenet. Evol.">
        <title>Genome-scale phylogeny and comparative genomics of the fungal order Sordariales.</title>
        <authorList>
            <person name="Hensen N."/>
            <person name="Bonometti L."/>
            <person name="Westerberg I."/>
            <person name="Brannstrom I.O."/>
            <person name="Guillou S."/>
            <person name="Cros-Aarteil S."/>
            <person name="Calhoun S."/>
            <person name="Haridas S."/>
            <person name="Kuo A."/>
            <person name="Mondo S."/>
            <person name="Pangilinan J."/>
            <person name="Riley R."/>
            <person name="LaButti K."/>
            <person name="Andreopoulos B."/>
            <person name="Lipzen A."/>
            <person name="Chen C."/>
            <person name="Yan M."/>
            <person name="Daum C."/>
            <person name="Ng V."/>
            <person name="Clum A."/>
            <person name="Steindorff A."/>
            <person name="Ohm R.A."/>
            <person name="Martin F."/>
            <person name="Silar P."/>
            <person name="Natvig D.O."/>
            <person name="Lalanne C."/>
            <person name="Gautier V."/>
            <person name="Ament-Velasquez S.L."/>
            <person name="Kruys A."/>
            <person name="Hutchinson M.I."/>
            <person name="Powell A.J."/>
            <person name="Barry K."/>
            <person name="Miller A.N."/>
            <person name="Grigoriev I.V."/>
            <person name="Debuchy R."/>
            <person name="Gladieux P."/>
            <person name="Hiltunen Thoren M."/>
            <person name="Johannesson H."/>
        </authorList>
    </citation>
    <scope>NUCLEOTIDE SEQUENCE</scope>
    <source>
        <strain evidence="2">CBS 123565</strain>
    </source>
</reference>
<proteinExistence type="predicted"/>